<dbReference type="PANTHER" id="PTHR11931">
    <property type="entry name" value="PHOSPHOGLYCERATE MUTASE"/>
    <property type="match status" value="1"/>
</dbReference>
<dbReference type="Gene3D" id="3.40.50.1240">
    <property type="entry name" value="Phosphoglycerate mutase-like"/>
    <property type="match status" value="1"/>
</dbReference>
<dbReference type="AlphaFoldDB" id="A0A9D1MYI4"/>
<dbReference type="InterPro" id="IPR013078">
    <property type="entry name" value="His_Pase_superF_clade-1"/>
</dbReference>
<gene>
    <name evidence="5" type="ORF">IAD26_01480</name>
</gene>
<evidence type="ECO:0000256" key="3">
    <source>
        <dbReference type="ARBA" id="ARBA00023152"/>
    </source>
</evidence>
<dbReference type="Pfam" id="PF00300">
    <property type="entry name" value="His_Phos_1"/>
    <property type="match status" value="1"/>
</dbReference>
<evidence type="ECO:0000256" key="4">
    <source>
        <dbReference type="ARBA" id="ARBA00023235"/>
    </source>
</evidence>
<evidence type="ECO:0000313" key="6">
    <source>
        <dbReference type="Proteomes" id="UP000886748"/>
    </source>
</evidence>
<accession>A0A9D1MYI4</accession>
<organism evidence="5 6">
    <name type="scientific">Candidatus Limenecus avicola</name>
    <dbReference type="NCBI Taxonomy" id="2840847"/>
    <lineage>
        <taxon>Bacteria</taxon>
        <taxon>Bacillati</taxon>
        <taxon>Bacillota</taxon>
        <taxon>Clostridia</taxon>
        <taxon>Eubacteriales</taxon>
        <taxon>Clostridiaceae</taxon>
        <taxon>Clostridiaceae incertae sedis</taxon>
        <taxon>Candidatus Limenecus</taxon>
    </lineage>
</organism>
<proteinExistence type="inferred from homology"/>
<dbReference type="InterPro" id="IPR029033">
    <property type="entry name" value="His_PPase_superfam"/>
</dbReference>
<reference evidence="5" key="1">
    <citation type="submission" date="2020-10" db="EMBL/GenBank/DDBJ databases">
        <authorList>
            <person name="Gilroy R."/>
        </authorList>
    </citation>
    <scope>NUCLEOTIDE SEQUENCE</scope>
    <source>
        <strain evidence="5">CHK154-7741</strain>
    </source>
</reference>
<comment type="caution">
    <text evidence="5">The sequence shown here is derived from an EMBL/GenBank/DDBJ whole genome shotgun (WGS) entry which is preliminary data.</text>
</comment>
<protein>
    <recommendedName>
        <fullName evidence="2">phosphoglycerate mutase (2,3-diphosphoglycerate-dependent)</fullName>
        <ecNumber evidence="2">5.4.2.11</ecNumber>
    </recommendedName>
</protein>
<dbReference type="EMBL" id="DVOD01000013">
    <property type="protein sequence ID" value="HIU91785.1"/>
    <property type="molecule type" value="Genomic_DNA"/>
</dbReference>
<comment type="similarity">
    <text evidence="1">Belongs to the phosphoglycerate mutase family. BPG-dependent PGAM subfamily.</text>
</comment>
<name>A0A9D1MYI4_9CLOT</name>
<evidence type="ECO:0000256" key="2">
    <source>
        <dbReference type="ARBA" id="ARBA00012028"/>
    </source>
</evidence>
<dbReference type="SUPFAM" id="SSF53254">
    <property type="entry name" value="Phosphoglycerate mutase-like"/>
    <property type="match status" value="1"/>
</dbReference>
<keyword evidence="4" id="KW-0413">Isomerase</keyword>
<evidence type="ECO:0000256" key="1">
    <source>
        <dbReference type="ARBA" id="ARBA00006717"/>
    </source>
</evidence>
<dbReference type="GO" id="GO:0006096">
    <property type="term" value="P:glycolytic process"/>
    <property type="evidence" value="ECO:0007669"/>
    <property type="project" value="UniProtKB-KW"/>
</dbReference>
<keyword evidence="3" id="KW-0324">Glycolysis</keyword>
<dbReference type="GO" id="GO:0004619">
    <property type="term" value="F:phosphoglycerate mutase activity"/>
    <property type="evidence" value="ECO:0007669"/>
    <property type="project" value="UniProtKB-EC"/>
</dbReference>
<dbReference type="Proteomes" id="UP000886748">
    <property type="component" value="Unassembled WGS sequence"/>
</dbReference>
<dbReference type="SMART" id="SM00855">
    <property type="entry name" value="PGAM"/>
    <property type="match status" value="1"/>
</dbReference>
<sequence>MLFKRKCKITFIAHGATLYTEENRICDKESHPPLNEQGQEEAERIAKWIIHRSPRVDKIYTGASLSCVQTAQYVAKEYGQDFEIRPELRNQEYGEWKGLSYTEIEERYPDQLQKYHDLTSSYAPEGGETLLEFDERVDATINNLIEENLTRRIIVVTHSNFIRAAIRNALDIPVENQNRVFIPTGSASQVKYYKGWNILMYSGHIPLFL</sequence>
<dbReference type="InterPro" id="IPR005952">
    <property type="entry name" value="Phosphogly_mut1"/>
</dbReference>
<evidence type="ECO:0000313" key="5">
    <source>
        <dbReference type="EMBL" id="HIU91785.1"/>
    </source>
</evidence>
<reference evidence="5" key="2">
    <citation type="journal article" date="2021" name="PeerJ">
        <title>Extensive microbial diversity within the chicken gut microbiome revealed by metagenomics and culture.</title>
        <authorList>
            <person name="Gilroy R."/>
            <person name="Ravi A."/>
            <person name="Getino M."/>
            <person name="Pursley I."/>
            <person name="Horton D.L."/>
            <person name="Alikhan N.F."/>
            <person name="Baker D."/>
            <person name="Gharbi K."/>
            <person name="Hall N."/>
            <person name="Watson M."/>
            <person name="Adriaenssens E.M."/>
            <person name="Foster-Nyarko E."/>
            <person name="Jarju S."/>
            <person name="Secka A."/>
            <person name="Antonio M."/>
            <person name="Oren A."/>
            <person name="Chaudhuri R.R."/>
            <person name="La Ragione R."/>
            <person name="Hildebrand F."/>
            <person name="Pallen M.J."/>
        </authorList>
    </citation>
    <scope>NUCLEOTIDE SEQUENCE</scope>
    <source>
        <strain evidence="5">CHK154-7741</strain>
    </source>
</reference>
<dbReference type="EC" id="5.4.2.11" evidence="2"/>
<dbReference type="CDD" id="cd07067">
    <property type="entry name" value="HP_PGM_like"/>
    <property type="match status" value="1"/>
</dbReference>